<evidence type="ECO:0000256" key="1">
    <source>
        <dbReference type="SAM" id="MobiDB-lite"/>
    </source>
</evidence>
<sequence>MYSTTSSSNDSDYVIEDTSSEESSADEMDLFLEGCIESREAAEHKLSSAFWCLFESEDGPFRSLFPMEFAPESEVLPDFSELLQDGGWMCEETHSDTELEGEEHCESYVEETNESEEPLKLLNDAETVGITTSRWKPTPATKFMDKNPTCSLLLKISLETNRSELKERHHDEFPGIDFFVGYIDKEPMGWALVKSTDVKVIRAMQSYYPYHRFATKDDYIMFSREKRPGSVGIIPTIQPPLPRRDRKKNKTYGRRRRSVDALSSYIDARGGLGKAVFVCFDIEAAIVHRNCVPQPLEIALVPCGSNHSLTHYHCFIHPGKVVDNETALKLSCGFVPGSHYIPFQGASFLRRDYANIANDLRSFLSYECVVFVNKDSLMDAQGLRWVFAAACEVGNAEMDIPSLEDIPCFDIETVKELLVGSGSSTRENITKTNFEAPCWYHDKMHKELKNVLVTYEGCHCALKDAMNLRNEIEKYLKPLQQQATD</sequence>
<feature type="compositionally biased region" description="Acidic residues" evidence="1">
    <location>
        <begin position="13"/>
        <end position="26"/>
    </location>
</feature>
<feature type="compositionally biased region" description="Low complexity" evidence="1">
    <location>
        <begin position="1"/>
        <end position="12"/>
    </location>
</feature>
<protein>
    <submittedName>
        <fullName evidence="2">Uncharacterized protein</fullName>
    </submittedName>
</protein>
<organism evidence="2">
    <name type="scientific">Trypanosoma congolense (strain IL3000)</name>
    <dbReference type="NCBI Taxonomy" id="1068625"/>
    <lineage>
        <taxon>Eukaryota</taxon>
        <taxon>Discoba</taxon>
        <taxon>Euglenozoa</taxon>
        <taxon>Kinetoplastea</taxon>
        <taxon>Metakinetoplastina</taxon>
        <taxon>Trypanosomatida</taxon>
        <taxon>Trypanosomatidae</taxon>
        <taxon>Trypanosoma</taxon>
        <taxon>Nannomonas</taxon>
    </lineage>
</organism>
<feature type="region of interest" description="Disordered" evidence="1">
    <location>
        <begin position="1"/>
        <end position="26"/>
    </location>
</feature>
<accession>G0UX73</accession>
<feature type="region of interest" description="Disordered" evidence="1">
    <location>
        <begin position="233"/>
        <end position="253"/>
    </location>
</feature>
<feature type="compositionally biased region" description="Basic residues" evidence="1">
    <location>
        <begin position="244"/>
        <end position="253"/>
    </location>
</feature>
<evidence type="ECO:0000313" key="2">
    <source>
        <dbReference type="EMBL" id="CCC93990.1"/>
    </source>
</evidence>
<dbReference type="AlphaFoldDB" id="G0UX73"/>
<dbReference type="VEuPathDB" id="TriTrypDB:TcIL3000_10_7650"/>
<dbReference type="EMBL" id="HE575323">
    <property type="protein sequence ID" value="CCC93990.1"/>
    <property type="molecule type" value="Genomic_DNA"/>
</dbReference>
<reference evidence="2" key="1">
    <citation type="journal article" date="2012" name="Proc. Natl. Acad. Sci. U.S.A.">
        <title>Antigenic diversity is generated by distinct evolutionary mechanisms in African trypanosome species.</title>
        <authorList>
            <person name="Jackson A.P."/>
            <person name="Berry A."/>
            <person name="Aslett M."/>
            <person name="Allison H.C."/>
            <person name="Burton P."/>
            <person name="Vavrova-Anderson J."/>
            <person name="Brown R."/>
            <person name="Browne H."/>
            <person name="Corton N."/>
            <person name="Hauser H."/>
            <person name="Gamble J."/>
            <person name="Gilderthorp R."/>
            <person name="Marcello L."/>
            <person name="McQuillan J."/>
            <person name="Otto T.D."/>
            <person name="Quail M.A."/>
            <person name="Sanders M.J."/>
            <person name="van Tonder A."/>
            <person name="Ginger M.L."/>
            <person name="Field M.C."/>
            <person name="Barry J.D."/>
            <person name="Hertz-Fowler C."/>
            <person name="Berriman M."/>
        </authorList>
    </citation>
    <scope>NUCLEOTIDE SEQUENCE</scope>
    <source>
        <strain evidence="2">IL3000</strain>
    </source>
</reference>
<gene>
    <name evidence="2" type="ORF">TCIL3000_10_7650</name>
</gene>
<proteinExistence type="predicted"/>
<name>G0UX73_TRYCI</name>